<dbReference type="InterPro" id="IPR011055">
    <property type="entry name" value="Dup_hybrid_motif"/>
</dbReference>
<gene>
    <name evidence="5" type="ORF">C1H71_05050</name>
</gene>
<keyword evidence="6" id="KW-1185">Reference proteome</keyword>
<dbReference type="EMBL" id="CP025781">
    <property type="protein sequence ID" value="QBC42981.1"/>
    <property type="molecule type" value="Genomic_DNA"/>
</dbReference>
<dbReference type="FunFam" id="2.70.70.10:FF:000003">
    <property type="entry name" value="Murein hydrolase activator EnvC"/>
    <property type="match status" value="1"/>
</dbReference>
<dbReference type="PANTHER" id="PTHR21666:SF270">
    <property type="entry name" value="MUREIN HYDROLASE ACTIVATOR ENVC"/>
    <property type="match status" value="1"/>
</dbReference>
<dbReference type="AlphaFoldDB" id="A0A7G3G6T1"/>
<feature type="domain" description="M23ase beta-sheet core" evidence="4">
    <location>
        <begin position="338"/>
        <end position="432"/>
    </location>
</feature>
<feature type="signal peptide" evidence="3">
    <location>
        <begin position="1"/>
        <end position="16"/>
    </location>
</feature>
<sequence>MLRPLLLLLLTSGALAAPATPAAPQQESQAKQAELKDLRGQLQELKKDLAANESHRSEASDALKDSETAISDANRVLSSMQEEQALSSAEIKRLENDISHTRRGIQASQVRLGKILKTRYKAGQIEAWRLLLNQQDPNQVSRELTYYRYISRSQLQLTNKLEAQLAELSQLSEEIRQKNEALQQLAQRKKQQKEILVSEQQEKKQIVNSLSQEINSQRNQIQKLAADEKRLTGLVDKLNAIIKRQELARAKQAAAAKQLAEKKAKERAIRNATAQAKAKAAGKPAPKAEPEPAPETTTALPDASQAGQAFASLKGKLRLPIKGEIMGRFGSTRGEGGQWKGVFIRAASGQSVKAVASGRVVFAEWLRGFGNMLIVDHGSGYMSIYAANESILKQVGDTIKAGDSIATSGNSGGMADSGLYFELRQNGRPVDPLAWAG</sequence>
<feature type="region of interest" description="Disordered" evidence="2">
    <location>
        <begin position="274"/>
        <end position="300"/>
    </location>
</feature>
<evidence type="ECO:0000313" key="6">
    <source>
        <dbReference type="Proteomes" id="UP000515917"/>
    </source>
</evidence>
<feature type="coiled-coil region" evidence="1">
    <location>
        <begin position="154"/>
        <end position="227"/>
    </location>
</feature>
<evidence type="ECO:0000256" key="2">
    <source>
        <dbReference type="SAM" id="MobiDB-lite"/>
    </source>
</evidence>
<protein>
    <submittedName>
        <fullName evidence="5">Protease</fullName>
    </submittedName>
</protein>
<dbReference type="KEGG" id="ifl:C1H71_05050"/>
<keyword evidence="3" id="KW-0732">Signal</keyword>
<evidence type="ECO:0000313" key="5">
    <source>
        <dbReference type="EMBL" id="QBC42981.1"/>
    </source>
</evidence>
<keyword evidence="5" id="KW-0645">Protease</keyword>
<evidence type="ECO:0000259" key="4">
    <source>
        <dbReference type="Pfam" id="PF01551"/>
    </source>
</evidence>
<keyword evidence="1" id="KW-0175">Coiled coil</keyword>
<dbReference type="Pfam" id="PF01551">
    <property type="entry name" value="Peptidase_M23"/>
    <property type="match status" value="1"/>
</dbReference>
<dbReference type="GO" id="GO:0006508">
    <property type="term" value="P:proteolysis"/>
    <property type="evidence" value="ECO:0007669"/>
    <property type="project" value="UniProtKB-KW"/>
</dbReference>
<organism evidence="5 6">
    <name type="scientific">Iodobacter fluviatilis</name>
    <dbReference type="NCBI Taxonomy" id="537"/>
    <lineage>
        <taxon>Bacteria</taxon>
        <taxon>Pseudomonadati</taxon>
        <taxon>Pseudomonadota</taxon>
        <taxon>Betaproteobacteria</taxon>
        <taxon>Neisseriales</taxon>
        <taxon>Chitinibacteraceae</taxon>
        <taxon>Iodobacter</taxon>
    </lineage>
</organism>
<dbReference type="Gene3D" id="6.10.250.3150">
    <property type="match status" value="1"/>
</dbReference>
<reference evidence="5 6" key="1">
    <citation type="submission" date="2018-01" db="EMBL/GenBank/DDBJ databases">
        <title>Genome sequence of Iodobacter sp. strain PCH194 isolated from Indian Trans-Himalaya.</title>
        <authorList>
            <person name="Kumar V."/>
            <person name="Thakur V."/>
            <person name="Kumar S."/>
            <person name="Singh D."/>
        </authorList>
    </citation>
    <scope>NUCLEOTIDE SEQUENCE [LARGE SCALE GENOMIC DNA]</scope>
    <source>
        <strain evidence="5 6">PCH194</strain>
    </source>
</reference>
<accession>A0A7G3G6T1</accession>
<keyword evidence="5" id="KW-0378">Hydrolase</keyword>
<dbReference type="RefSeq" id="WP_130105592.1">
    <property type="nucleotide sequence ID" value="NZ_CP025781.1"/>
</dbReference>
<proteinExistence type="predicted"/>
<feature type="coiled-coil region" evidence="1">
    <location>
        <begin position="28"/>
        <end position="97"/>
    </location>
</feature>
<feature type="compositionally biased region" description="Low complexity" evidence="2">
    <location>
        <begin position="274"/>
        <end position="285"/>
    </location>
</feature>
<dbReference type="SUPFAM" id="SSF51261">
    <property type="entry name" value="Duplicated hybrid motif"/>
    <property type="match status" value="1"/>
</dbReference>
<dbReference type="InterPro" id="IPR016047">
    <property type="entry name" value="M23ase_b-sheet_dom"/>
</dbReference>
<evidence type="ECO:0000256" key="3">
    <source>
        <dbReference type="SAM" id="SignalP"/>
    </source>
</evidence>
<dbReference type="CDD" id="cd12797">
    <property type="entry name" value="M23_peptidase"/>
    <property type="match status" value="1"/>
</dbReference>
<dbReference type="InterPro" id="IPR050570">
    <property type="entry name" value="Cell_wall_metabolism_enzyme"/>
</dbReference>
<dbReference type="Proteomes" id="UP000515917">
    <property type="component" value="Chromosome"/>
</dbReference>
<dbReference type="Gene3D" id="2.70.70.10">
    <property type="entry name" value="Glucose Permease (Domain IIA)"/>
    <property type="match status" value="1"/>
</dbReference>
<name>A0A7G3G6T1_9NEIS</name>
<feature type="chain" id="PRO_5028859110" evidence="3">
    <location>
        <begin position="17"/>
        <end position="437"/>
    </location>
</feature>
<dbReference type="GO" id="GO:0004222">
    <property type="term" value="F:metalloendopeptidase activity"/>
    <property type="evidence" value="ECO:0007669"/>
    <property type="project" value="TreeGrafter"/>
</dbReference>
<dbReference type="PANTHER" id="PTHR21666">
    <property type="entry name" value="PEPTIDASE-RELATED"/>
    <property type="match status" value="1"/>
</dbReference>
<evidence type="ECO:0000256" key="1">
    <source>
        <dbReference type="SAM" id="Coils"/>
    </source>
</evidence>